<name>A0A0A9AK71_ARUDO</name>
<dbReference type="EMBL" id="GBRH01250408">
    <property type="protein sequence ID" value="JAD47487.1"/>
    <property type="molecule type" value="Transcribed_RNA"/>
</dbReference>
<organism evidence="1">
    <name type="scientific">Arundo donax</name>
    <name type="common">Giant reed</name>
    <name type="synonym">Donax arundinaceus</name>
    <dbReference type="NCBI Taxonomy" id="35708"/>
    <lineage>
        <taxon>Eukaryota</taxon>
        <taxon>Viridiplantae</taxon>
        <taxon>Streptophyta</taxon>
        <taxon>Embryophyta</taxon>
        <taxon>Tracheophyta</taxon>
        <taxon>Spermatophyta</taxon>
        <taxon>Magnoliopsida</taxon>
        <taxon>Liliopsida</taxon>
        <taxon>Poales</taxon>
        <taxon>Poaceae</taxon>
        <taxon>PACMAD clade</taxon>
        <taxon>Arundinoideae</taxon>
        <taxon>Arundineae</taxon>
        <taxon>Arundo</taxon>
    </lineage>
</organism>
<sequence>MIALRQSMTKINNMGERGSPCLKPRRCEIDSPGTPLTMIWVEAV</sequence>
<reference evidence="1" key="1">
    <citation type="submission" date="2014-09" db="EMBL/GenBank/DDBJ databases">
        <authorList>
            <person name="Magalhaes I.L.F."/>
            <person name="Oliveira U."/>
            <person name="Santos F.R."/>
            <person name="Vidigal T.H.D.A."/>
            <person name="Brescovit A.D."/>
            <person name="Santos A.J."/>
        </authorList>
    </citation>
    <scope>NUCLEOTIDE SEQUENCE</scope>
    <source>
        <tissue evidence="1">Shoot tissue taken approximately 20 cm above the soil surface</tissue>
    </source>
</reference>
<reference evidence="1" key="2">
    <citation type="journal article" date="2015" name="Data Brief">
        <title>Shoot transcriptome of the giant reed, Arundo donax.</title>
        <authorList>
            <person name="Barrero R.A."/>
            <person name="Guerrero F.D."/>
            <person name="Moolhuijzen P."/>
            <person name="Goolsby J.A."/>
            <person name="Tidwell J."/>
            <person name="Bellgard S.E."/>
            <person name="Bellgard M.I."/>
        </authorList>
    </citation>
    <scope>NUCLEOTIDE SEQUENCE</scope>
    <source>
        <tissue evidence="1">Shoot tissue taken approximately 20 cm above the soil surface</tissue>
    </source>
</reference>
<dbReference type="AlphaFoldDB" id="A0A0A9AK71"/>
<proteinExistence type="predicted"/>
<accession>A0A0A9AK71</accession>
<protein>
    <submittedName>
        <fullName evidence="1">Uncharacterized protein</fullName>
    </submittedName>
</protein>
<evidence type="ECO:0000313" key="1">
    <source>
        <dbReference type="EMBL" id="JAD47487.1"/>
    </source>
</evidence>